<feature type="repeat" description="PPR" evidence="1">
    <location>
        <begin position="187"/>
        <end position="221"/>
    </location>
</feature>
<feature type="repeat" description="PPR" evidence="1">
    <location>
        <begin position="117"/>
        <end position="151"/>
    </location>
</feature>
<accession>A0A2P6NAR1</accession>
<dbReference type="Gene3D" id="1.25.40.20">
    <property type="entry name" value="Ankyrin repeat-containing domain"/>
    <property type="match status" value="1"/>
</dbReference>
<feature type="repeat" description="PPR" evidence="1">
    <location>
        <begin position="82"/>
        <end position="116"/>
    </location>
</feature>
<dbReference type="InterPro" id="IPR011990">
    <property type="entry name" value="TPR-like_helical_dom_sf"/>
</dbReference>
<dbReference type="InterPro" id="IPR002885">
    <property type="entry name" value="PPR_rpt"/>
</dbReference>
<dbReference type="PANTHER" id="PTHR46862">
    <property type="entry name" value="OS07G0661900 PROTEIN"/>
    <property type="match status" value="1"/>
</dbReference>
<keyword evidence="4" id="KW-1185">Reference proteome</keyword>
<evidence type="ECO:0000313" key="4">
    <source>
        <dbReference type="Proteomes" id="UP000241769"/>
    </source>
</evidence>
<sequence length="845" mass="96737">MTIGVSCSKLATPARSLLPRLPCIRPFPAFQRFSSTDVEVERRIPTIIREKIQKIQSLGKRGDTEGLERLWNEMHEDNLDFSATVYSAALKVYGQLGDIARVDSLWKEMIDKSIEPDLSVYNILIDAYAFQKKSEKVVEAWKKLIEDGLEPNAHTYQSIVEMYAELNDSEMLQYIRTEMKEKSFEWDVDTYNAVIKYHMYRNETKQGVELINEMRSKQVQPNTETFRLESKLREMMRCRAPEQDGLELTAEEKNGRFTTRLLRVELLIYRSLHGRRQTSPLNELETQTHIFIDCPAKDIWNEQWKKTRITLGFKHRLNIFQPDDKDPKYNPPWDPRYLGLVPKDVKRDTPQSNQYSTTQHKGKQHTLLPAKRHLAEQRTTPPPTTAEPSEEFQKMGYLVLNSLRPKPGRAFQHKSGKLWAHHGVLRRPPHDPANCSGGRCSAFILRIRVFVRSPTCSMPGKYFGSLLGIGGPNAFLHGRDSFVIHLNRDNYVLHRASAIGFKEGVQMLLADPRLDLTMDGKALQHAIARRQIETALLLLSCDRIDPAAESNLAIQTAARYGVPQLVRVLLADPRVDPSDRNNKAIRSACKRGCQESLKLLMADPRVDPSLNSNAALCIAIDEDMPDIQRLLLSDARVRKNMEEEHDHHYFLIQEEGQKEEEQEEGDKDEKEAEEEGTMGGPKGNVCLSKGLMVSDSNKHCQAVLKSGRRKGKECGRLALITFLSKSRNLWFATLVHPESKEFPPYRIENMTPMSLVVYQRVIERIDPYHAISHTWDEPSTSHGLIVEVIDGEGLHARCNESHKPVHIQFNRDRSQQDTRVHEIAFIFILIALAFDSTQIHSSSLF</sequence>
<name>A0A2P6NAR1_9EUKA</name>
<comment type="caution">
    <text evidence="3">The sequence shown here is derived from an EMBL/GenBank/DDBJ whole genome shotgun (WGS) entry which is preliminary data.</text>
</comment>
<gene>
    <name evidence="3" type="ORF">PROFUN_11118</name>
</gene>
<evidence type="ECO:0000256" key="1">
    <source>
        <dbReference type="PROSITE-ProRule" id="PRU00708"/>
    </source>
</evidence>
<protein>
    <recommendedName>
        <fullName evidence="5">Pentatricopeptide repeat-containing protein</fullName>
    </recommendedName>
</protein>
<dbReference type="STRING" id="1890364.A0A2P6NAR1"/>
<dbReference type="AlphaFoldDB" id="A0A2P6NAR1"/>
<dbReference type="Proteomes" id="UP000241769">
    <property type="component" value="Unassembled WGS sequence"/>
</dbReference>
<feature type="compositionally biased region" description="Polar residues" evidence="2">
    <location>
        <begin position="350"/>
        <end position="359"/>
    </location>
</feature>
<dbReference type="Pfam" id="PF01535">
    <property type="entry name" value="PPR"/>
    <property type="match status" value="1"/>
</dbReference>
<dbReference type="Pfam" id="PF13041">
    <property type="entry name" value="PPR_2"/>
    <property type="match status" value="2"/>
</dbReference>
<evidence type="ECO:0000313" key="3">
    <source>
        <dbReference type="EMBL" id="PRP81040.1"/>
    </source>
</evidence>
<dbReference type="PROSITE" id="PS51375">
    <property type="entry name" value="PPR"/>
    <property type="match status" value="3"/>
</dbReference>
<proteinExistence type="predicted"/>
<dbReference type="EMBL" id="MDYQ01000131">
    <property type="protein sequence ID" value="PRP81040.1"/>
    <property type="molecule type" value="Genomic_DNA"/>
</dbReference>
<reference evidence="3 4" key="1">
    <citation type="journal article" date="2018" name="Genome Biol. Evol.">
        <title>Multiple Roots of Fruiting Body Formation in Amoebozoa.</title>
        <authorList>
            <person name="Hillmann F."/>
            <person name="Forbes G."/>
            <person name="Novohradska S."/>
            <person name="Ferling I."/>
            <person name="Riege K."/>
            <person name="Groth M."/>
            <person name="Westermann M."/>
            <person name="Marz M."/>
            <person name="Spaller T."/>
            <person name="Winckler T."/>
            <person name="Schaap P."/>
            <person name="Glockner G."/>
        </authorList>
    </citation>
    <scope>NUCLEOTIDE SEQUENCE [LARGE SCALE GENOMIC DNA]</scope>
    <source>
        <strain evidence="3 4">Jena</strain>
    </source>
</reference>
<dbReference type="Gene3D" id="1.25.40.10">
    <property type="entry name" value="Tetratricopeptide repeat domain"/>
    <property type="match status" value="1"/>
</dbReference>
<evidence type="ECO:0000256" key="2">
    <source>
        <dbReference type="SAM" id="MobiDB-lite"/>
    </source>
</evidence>
<dbReference type="InParanoid" id="A0A2P6NAR1"/>
<feature type="compositionally biased region" description="Acidic residues" evidence="2">
    <location>
        <begin position="657"/>
        <end position="676"/>
    </location>
</feature>
<organism evidence="3 4">
    <name type="scientific">Planoprotostelium fungivorum</name>
    <dbReference type="NCBI Taxonomy" id="1890364"/>
    <lineage>
        <taxon>Eukaryota</taxon>
        <taxon>Amoebozoa</taxon>
        <taxon>Evosea</taxon>
        <taxon>Variosea</taxon>
        <taxon>Cavosteliida</taxon>
        <taxon>Cavosteliaceae</taxon>
        <taxon>Planoprotostelium</taxon>
    </lineage>
</organism>
<feature type="region of interest" description="Disordered" evidence="2">
    <location>
        <begin position="651"/>
        <end position="682"/>
    </location>
</feature>
<feature type="region of interest" description="Disordered" evidence="2">
    <location>
        <begin position="339"/>
        <end position="389"/>
    </location>
</feature>
<dbReference type="InterPro" id="IPR036770">
    <property type="entry name" value="Ankyrin_rpt-contain_sf"/>
</dbReference>
<dbReference type="OrthoDB" id="185373at2759"/>
<dbReference type="SUPFAM" id="SSF48403">
    <property type="entry name" value="Ankyrin repeat"/>
    <property type="match status" value="1"/>
</dbReference>
<dbReference type="NCBIfam" id="TIGR00756">
    <property type="entry name" value="PPR"/>
    <property type="match status" value="3"/>
</dbReference>
<dbReference type="PANTHER" id="PTHR46862:SF3">
    <property type="entry name" value="OS07G0661900 PROTEIN"/>
    <property type="match status" value="1"/>
</dbReference>
<evidence type="ECO:0008006" key="5">
    <source>
        <dbReference type="Google" id="ProtNLM"/>
    </source>
</evidence>